<dbReference type="Pfam" id="PF22600">
    <property type="entry name" value="MTPAP-like_central"/>
    <property type="match status" value="1"/>
</dbReference>
<dbReference type="STRING" id="3469.A0A4Y7K7Z3"/>
<dbReference type="Proteomes" id="UP000316621">
    <property type="component" value="Chromosome 7"/>
</dbReference>
<reference evidence="2 3" key="1">
    <citation type="journal article" date="2018" name="Science">
        <title>The opium poppy genome and morphinan production.</title>
        <authorList>
            <person name="Guo L."/>
            <person name="Winzer T."/>
            <person name="Yang X."/>
            <person name="Li Y."/>
            <person name="Ning Z."/>
            <person name="He Z."/>
            <person name="Teodor R."/>
            <person name="Lu Y."/>
            <person name="Bowser T.A."/>
            <person name="Graham I.A."/>
            <person name="Ye K."/>
        </authorList>
    </citation>
    <scope>NUCLEOTIDE SEQUENCE [LARGE SCALE GENOMIC DNA]</scope>
    <source>
        <strain evidence="3">cv. HN1</strain>
        <tissue evidence="2">Leaves</tissue>
    </source>
</reference>
<evidence type="ECO:0000313" key="3">
    <source>
        <dbReference type="Proteomes" id="UP000316621"/>
    </source>
</evidence>
<name>A0A4Y7K7Z3_PAPSO</name>
<evidence type="ECO:0000259" key="1">
    <source>
        <dbReference type="Pfam" id="PF22600"/>
    </source>
</evidence>
<dbReference type="InterPro" id="IPR054708">
    <property type="entry name" value="MTPAP-like_central"/>
</dbReference>
<organism evidence="2 3">
    <name type="scientific">Papaver somniferum</name>
    <name type="common">Opium poppy</name>
    <dbReference type="NCBI Taxonomy" id="3469"/>
    <lineage>
        <taxon>Eukaryota</taxon>
        <taxon>Viridiplantae</taxon>
        <taxon>Streptophyta</taxon>
        <taxon>Embryophyta</taxon>
        <taxon>Tracheophyta</taxon>
        <taxon>Spermatophyta</taxon>
        <taxon>Magnoliopsida</taxon>
        <taxon>Ranunculales</taxon>
        <taxon>Papaveraceae</taxon>
        <taxon>Papaveroideae</taxon>
        <taxon>Papaver</taxon>
    </lineage>
</organism>
<feature type="domain" description="Poly(A) RNA polymerase mitochondrial-like central palm" evidence="1">
    <location>
        <begin position="25"/>
        <end position="94"/>
    </location>
</feature>
<feature type="non-terminal residue" evidence="2">
    <location>
        <position position="111"/>
    </location>
</feature>
<accession>A0A4Y7K7Z3</accession>
<dbReference type="Gramene" id="RZC68331">
    <property type="protein sequence ID" value="RZC68331"/>
    <property type="gene ID" value="C5167_031580"/>
</dbReference>
<sequence>MSTSFINSSSSSNYGTNNRVVELALNEILAVVKPSQEDVTARTRVIDELKTIVNQSALQYSSLRGATVNPFGSYVCNLYTRWGDVDISIQIQDPLLYSTALRDLQLAMSRR</sequence>
<dbReference type="EMBL" id="CM010721">
    <property type="protein sequence ID" value="RZC68331.1"/>
    <property type="molecule type" value="Genomic_DNA"/>
</dbReference>
<keyword evidence="3" id="KW-1185">Reference proteome</keyword>
<dbReference type="Gene3D" id="3.30.460.10">
    <property type="entry name" value="Beta Polymerase, domain 2"/>
    <property type="match status" value="1"/>
</dbReference>
<gene>
    <name evidence="2" type="ORF">C5167_031580</name>
</gene>
<dbReference type="SUPFAM" id="SSF81301">
    <property type="entry name" value="Nucleotidyltransferase"/>
    <property type="match status" value="1"/>
</dbReference>
<evidence type="ECO:0000313" key="2">
    <source>
        <dbReference type="EMBL" id="RZC68331.1"/>
    </source>
</evidence>
<dbReference type="AlphaFoldDB" id="A0A4Y7K7Z3"/>
<dbReference type="InterPro" id="IPR043519">
    <property type="entry name" value="NT_sf"/>
</dbReference>
<proteinExistence type="predicted"/>
<protein>
    <recommendedName>
        <fullName evidence="1">Poly(A) RNA polymerase mitochondrial-like central palm domain-containing protein</fullName>
    </recommendedName>
</protein>